<proteinExistence type="predicted"/>
<evidence type="ECO:0000313" key="3">
    <source>
        <dbReference type="Proteomes" id="UP000077202"/>
    </source>
</evidence>
<reference evidence="2" key="1">
    <citation type="submission" date="2016-03" db="EMBL/GenBank/DDBJ databases">
        <title>Mechanisms controlling the formation of the plant cell surface in tip-growing cells are functionally conserved among land plants.</title>
        <authorList>
            <person name="Honkanen S."/>
            <person name="Jones V.A."/>
            <person name="Morieri G."/>
            <person name="Champion C."/>
            <person name="Hetherington A.J."/>
            <person name="Kelly S."/>
            <person name="Saint-Marcoux D."/>
            <person name="Proust H."/>
            <person name="Prescott H."/>
            <person name="Dolan L."/>
        </authorList>
    </citation>
    <scope>NUCLEOTIDE SEQUENCE [LARGE SCALE GENOMIC DNA]</scope>
    <source>
        <tissue evidence="2">Whole gametophyte</tissue>
    </source>
</reference>
<protein>
    <submittedName>
        <fullName evidence="2">Uncharacterized protein</fullName>
    </submittedName>
</protein>
<feature type="compositionally biased region" description="Low complexity" evidence="1">
    <location>
        <begin position="31"/>
        <end position="40"/>
    </location>
</feature>
<comment type="caution">
    <text evidence="2">The sequence shown here is derived from an EMBL/GenBank/DDBJ whole genome shotgun (WGS) entry which is preliminary data.</text>
</comment>
<keyword evidence="3" id="KW-1185">Reference proteome</keyword>
<organism evidence="2 3">
    <name type="scientific">Marchantia polymorpha subsp. ruderalis</name>
    <dbReference type="NCBI Taxonomy" id="1480154"/>
    <lineage>
        <taxon>Eukaryota</taxon>
        <taxon>Viridiplantae</taxon>
        <taxon>Streptophyta</taxon>
        <taxon>Embryophyta</taxon>
        <taxon>Marchantiophyta</taxon>
        <taxon>Marchantiopsida</taxon>
        <taxon>Marchantiidae</taxon>
        <taxon>Marchantiales</taxon>
        <taxon>Marchantiaceae</taxon>
        <taxon>Marchantia</taxon>
    </lineage>
</organism>
<name>A0A176VX36_MARPO</name>
<evidence type="ECO:0000256" key="1">
    <source>
        <dbReference type="SAM" id="MobiDB-lite"/>
    </source>
</evidence>
<dbReference type="EMBL" id="LVLJ01002341">
    <property type="protein sequence ID" value="OAE25378.1"/>
    <property type="molecule type" value="Genomic_DNA"/>
</dbReference>
<evidence type="ECO:0000313" key="2">
    <source>
        <dbReference type="EMBL" id="OAE25378.1"/>
    </source>
</evidence>
<accession>A0A176VX36</accession>
<dbReference type="AlphaFoldDB" id="A0A176VX36"/>
<sequence length="175" mass="18398">MDGGLFCCSWRRLLPPSAEALGAGAGARPGAEAGAAVEPGFSQRPDGGGGESLAQTQTTTTTTPRWAAWQTNGSGRCLLCVAGDPLCVFTAFSVLFFNLESCTIIPYHTQALVYSGALFDRCLCLCVPLLALYNSEHCHVRGPPLKLSGKIAVRGALSLSDPFLDLLAEEHLPST</sequence>
<feature type="region of interest" description="Disordered" evidence="1">
    <location>
        <begin position="31"/>
        <end position="62"/>
    </location>
</feature>
<dbReference type="Proteomes" id="UP000077202">
    <property type="component" value="Unassembled WGS sequence"/>
</dbReference>
<gene>
    <name evidence="2" type="ORF">AXG93_4620s1930</name>
</gene>